<protein>
    <submittedName>
        <fullName evidence="1">Uncharacterized protein</fullName>
    </submittedName>
</protein>
<dbReference type="Proteomes" id="UP000271098">
    <property type="component" value="Unassembled WGS sequence"/>
</dbReference>
<reference evidence="1 2" key="1">
    <citation type="submission" date="2018-11" db="EMBL/GenBank/DDBJ databases">
        <authorList>
            <consortium name="Pathogen Informatics"/>
        </authorList>
    </citation>
    <scope>NUCLEOTIDE SEQUENCE [LARGE SCALE GENOMIC DNA]</scope>
</reference>
<dbReference type="EMBL" id="UYRT01091898">
    <property type="protein sequence ID" value="VDN37559.1"/>
    <property type="molecule type" value="Genomic_DNA"/>
</dbReference>
<evidence type="ECO:0000313" key="2">
    <source>
        <dbReference type="Proteomes" id="UP000271098"/>
    </source>
</evidence>
<dbReference type="AlphaFoldDB" id="A0A3P7R9I7"/>
<accession>A0A3P7R9I7</accession>
<keyword evidence="2" id="KW-1185">Reference proteome</keyword>
<gene>
    <name evidence="1" type="ORF">GPUH_LOCUS21129</name>
</gene>
<organism evidence="1 2">
    <name type="scientific">Gongylonema pulchrum</name>
    <dbReference type="NCBI Taxonomy" id="637853"/>
    <lineage>
        <taxon>Eukaryota</taxon>
        <taxon>Metazoa</taxon>
        <taxon>Ecdysozoa</taxon>
        <taxon>Nematoda</taxon>
        <taxon>Chromadorea</taxon>
        <taxon>Rhabditida</taxon>
        <taxon>Spirurina</taxon>
        <taxon>Spiruromorpha</taxon>
        <taxon>Spiruroidea</taxon>
        <taxon>Gongylonematidae</taxon>
        <taxon>Gongylonema</taxon>
    </lineage>
</organism>
<evidence type="ECO:0000313" key="1">
    <source>
        <dbReference type="EMBL" id="VDN37559.1"/>
    </source>
</evidence>
<sequence>MCSSNGEMLLVIGARQLLHYPLQIGNLISSVGWNMELSTDNETGFIVLGTTRGYNLLSVIEVFSFTLVAFASECQ</sequence>
<name>A0A3P7R9I7_9BILA</name>
<proteinExistence type="predicted"/>